<dbReference type="EMBL" id="QDEB01036494">
    <property type="protein sequence ID" value="RZC39185.1"/>
    <property type="molecule type" value="Genomic_DNA"/>
</dbReference>
<evidence type="ECO:0000256" key="1">
    <source>
        <dbReference type="ARBA" id="ARBA00022614"/>
    </source>
</evidence>
<keyword evidence="6" id="KW-1185">Reference proteome</keyword>
<dbReference type="PROSITE" id="PS51450">
    <property type="entry name" value="LRR"/>
    <property type="match status" value="5"/>
</dbReference>
<feature type="chain" id="PRO_5019736319" evidence="4">
    <location>
        <begin position="22"/>
        <end position="511"/>
    </location>
</feature>
<protein>
    <submittedName>
        <fullName evidence="5">Insulin-like growth factor-binding protein complex acid labile subunit</fullName>
    </submittedName>
</protein>
<keyword evidence="4" id="KW-0732">Signal</keyword>
<dbReference type="Pfam" id="PF12799">
    <property type="entry name" value="LRR_4"/>
    <property type="match status" value="1"/>
</dbReference>
<dbReference type="AlphaFoldDB" id="A0A482W2I2"/>
<dbReference type="InterPro" id="IPR032675">
    <property type="entry name" value="LRR_dom_sf"/>
</dbReference>
<evidence type="ECO:0000313" key="6">
    <source>
        <dbReference type="Proteomes" id="UP000292052"/>
    </source>
</evidence>
<gene>
    <name evidence="5" type="ORF">BDFB_013352</name>
</gene>
<accession>A0A482W2I2</accession>
<dbReference type="PANTHER" id="PTHR24366">
    <property type="entry name" value="IG(IMMUNOGLOBULIN) AND LRR(LEUCINE RICH REPEAT) DOMAINS"/>
    <property type="match status" value="1"/>
</dbReference>
<reference evidence="5 6" key="1">
    <citation type="submission" date="2017-03" db="EMBL/GenBank/DDBJ databases">
        <title>Genome of the blue death feigning beetle - Asbolus verrucosus.</title>
        <authorList>
            <person name="Rider S.D."/>
        </authorList>
    </citation>
    <scope>NUCLEOTIDE SEQUENCE [LARGE SCALE GENOMIC DNA]</scope>
    <source>
        <strain evidence="5">Butters</strain>
        <tissue evidence="5">Head and leg muscle</tissue>
    </source>
</reference>
<dbReference type="Proteomes" id="UP000292052">
    <property type="component" value="Unassembled WGS sequence"/>
</dbReference>
<evidence type="ECO:0000256" key="2">
    <source>
        <dbReference type="ARBA" id="ARBA00022737"/>
    </source>
</evidence>
<dbReference type="Pfam" id="PF13855">
    <property type="entry name" value="LRR_8"/>
    <property type="match status" value="3"/>
</dbReference>
<dbReference type="Gene3D" id="3.80.10.10">
    <property type="entry name" value="Ribonuclease Inhibitor"/>
    <property type="match status" value="2"/>
</dbReference>
<keyword evidence="3" id="KW-0812">Transmembrane</keyword>
<dbReference type="SMART" id="SM00365">
    <property type="entry name" value="LRR_SD22"/>
    <property type="match status" value="5"/>
</dbReference>
<dbReference type="PRINTS" id="PR00019">
    <property type="entry name" value="LEURICHRPT"/>
</dbReference>
<dbReference type="InterPro" id="IPR025875">
    <property type="entry name" value="Leu-rich_rpt_4"/>
</dbReference>
<sequence>MNAYKFLGFVSLWLLAAQTDAVYVRLSNMDMMKCSYGERGSLTATCVNATTHYFKSTPYRFDHLDETLRCVNCTLQTLESGSFDISGNQIRNLDLSRSLIKTIRQKAFVGLIFLERLILANNEIESIYPGTFIGVKKISYVNLENNTINILSADGFLELISLQELNLRNNHIANIATSAFNGLVKLKILDLSYNEISDVKGVFNNLTSLEVLDLSYNKISNLKGEEFENLTSLLEVRFNHNFITSIPAEEFFNMSALRRLDLSFNSINKIMAGSFWGLYALEDLDLSYNNIAEVPQKTMQSLHNLQHLNISNNVLSVFQTGLYSGLPQLRVLNFSNNAIEEVEVTGVFSMENLDTLDFSRNNITDVDYVTLISRLPKISYLNLEDNLLPCDLEKDMEQYFEEDNFKFILYRNMQGAVKCVDKPIVKQNKHRNLSRKDSLVAAEGASGGSSAAHIWIFTLITIILILIGALYYIQMRTYRELQSFSIKRTTSEVQLISSADLEARDNDYLKE</sequence>
<evidence type="ECO:0000256" key="4">
    <source>
        <dbReference type="SAM" id="SignalP"/>
    </source>
</evidence>
<proteinExistence type="predicted"/>
<dbReference type="OrthoDB" id="676979at2759"/>
<keyword evidence="3" id="KW-1133">Transmembrane helix</keyword>
<keyword evidence="3" id="KW-0472">Membrane</keyword>
<evidence type="ECO:0000313" key="5">
    <source>
        <dbReference type="EMBL" id="RZC39185.1"/>
    </source>
</evidence>
<organism evidence="5 6">
    <name type="scientific">Asbolus verrucosus</name>
    <name type="common">Desert ironclad beetle</name>
    <dbReference type="NCBI Taxonomy" id="1661398"/>
    <lineage>
        <taxon>Eukaryota</taxon>
        <taxon>Metazoa</taxon>
        <taxon>Ecdysozoa</taxon>
        <taxon>Arthropoda</taxon>
        <taxon>Hexapoda</taxon>
        <taxon>Insecta</taxon>
        <taxon>Pterygota</taxon>
        <taxon>Neoptera</taxon>
        <taxon>Endopterygota</taxon>
        <taxon>Coleoptera</taxon>
        <taxon>Polyphaga</taxon>
        <taxon>Cucujiformia</taxon>
        <taxon>Tenebrionidae</taxon>
        <taxon>Pimeliinae</taxon>
        <taxon>Asbolus</taxon>
    </lineage>
</organism>
<dbReference type="InterPro" id="IPR003591">
    <property type="entry name" value="Leu-rich_rpt_typical-subtyp"/>
</dbReference>
<dbReference type="STRING" id="1661398.A0A482W2I2"/>
<feature type="transmembrane region" description="Helical" evidence="3">
    <location>
        <begin position="454"/>
        <end position="473"/>
    </location>
</feature>
<name>A0A482W2I2_ASBVE</name>
<evidence type="ECO:0000256" key="3">
    <source>
        <dbReference type="SAM" id="Phobius"/>
    </source>
</evidence>
<dbReference type="InterPro" id="IPR001611">
    <property type="entry name" value="Leu-rich_rpt"/>
</dbReference>
<dbReference type="PANTHER" id="PTHR24366:SF96">
    <property type="entry name" value="LEUCINE RICH REPEAT CONTAINING 53"/>
    <property type="match status" value="1"/>
</dbReference>
<dbReference type="SUPFAM" id="SSF52058">
    <property type="entry name" value="L domain-like"/>
    <property type="match status" value="1"/>
</dbReference>
<feature type="signal peptide" evidence="4">
    <location>
        <begin position="1"/>
        <end position="21"/>
    </location>
</feature>
<dbReference type="SMART" id="SM00369">
    <property type="entry name" value="LRR_TYP"/>
    <property type="match status" value="10"/>
</dbReference>
<keyword evidence="2" id="KW-0677">Repeat</keyword>
<comment type="caution">
    <text evidence="5">The sequence shown here is derived from an EMBL/GenBank/DDBJ whole genome shotgun (WGS) entry which is preliminary data.</text>
</comment>
<keyword evidence="1" id="KW-0433">Leucine-rich repeat</keyword>